<protein>
    <submittedName>
        <fullName evidence="8">Dihydroxyacetone kinase</fullName>
    </submittedName>
</protein>
<evidence type="ECO:0000259" key="7">
    <source>
        <dbReference type="PROSITE" id="PS51481"/>
    </source>
</evidence>
<evidence type="ECO:0000256" key="2">
    <source>
        <dbReference type="ARBA" id="ARBA00022741"/>
    </source>
</evidence>
<dbReference type="InterPro" id="IPR036117">
    <property type="entry name" value="DhaL_dom_sf"/>
</dbReference>
<name>A8I259_AZOC5</name>
<dbReference type="Pfam" id="PF02733">
    <property type="entry name" value="Dak1"/>
    <property type="match status" value="1"/>
</dbReference>
<dbReference type="STRING" id="438753.AZC_4706"/>
<dbReference type="KEGG" id="azc:AZC_4706"/>
<dbReference type="Gene3D" id="3.30.1180.20">
    <property type="entry name" value="Dihydroxyacetone kinase, domain 2"/>
    <property type="match status" value="1"/>
</dbReference>
<reference evidence="8 9" key="4">
    <citation type="journal article" date="2009" name="Appl. Environ. Microbiol.">
        <title>Comparative genome-wide transcriptional profiling of Azorhizobium caulinodans ORS571 grown under free-living and symbiotic conditions.</title>
        <authorList>
            <person name="Tsukada S."/>
            <person name="Aono T."/>
            <person name="Akiba N."/>
            <person name="Lee KB."/>
            <person name="Liu CT."/>
            <person name="Toyazaki H."/>
            <person name="Oyaizu H."/>
        </authorList>
    </citation>
    <scope>NUCLEOTIDE SEQUENCE [LARGE SCALE GENOMIC DNA]</scope>
    <source>
        <strain evidence="9">ATCC 43989 / DSM 5975 / JCM 20966 / LMG 6465 / NBRC 14845 / NCIMB 13405 / ORS 571</strain>
    </source>
</reference>
<dbReference type="GO" id="GO:0005829">
    <property type="term" value="C:cytosol"/>
    <property type="evidence" value="ECO:0007669"/>
    <property type="project" value="TreeGrafter"/>
</dbReference>
<proteinExistence type="predicted"/>
<dbReference type="InterPro" id="IPR050861">
    <property type="entry name" value="Dihydroxyacetone_Kinase"/>
</dbReference>
<reference evidence="8 9" key="1">
    <citation type="journal article" date="2007" name="Appl. Environ. Microbiol.">
        <title>Rhizobial factors required for stem nodule maturation and maintenance in Sesbania rostrata-Azorhizobium caulinodans ORS571 symbiosis.</title>
        <authorList>
            <person name="Suzuki S."/>
            <person name="Aono T."/>
            <person name="Lee KB."/>
            <person name="Suzuki T."/>
            <person name="Liu CT."/>
            <person name="Miwa H."/>
            <person name="Wakao S."/>
            <person name="Iki T."/>
            <person name="Oyaizu H."/>
        </authorList>
    </citation>
    <scope>NUCLEOTIDE SEQUENCE [LARGE SCALE GENOMIC DNA]</scope>
    <source>
        <strain evidence="9">ATCC 43989 / DSM 5975 / JCM 20966 / LMG 6465 / NBRC 14845 / NCIMB 13405 / ORS 571</strain>
    </source>
</reference>
<evidence type="ECO:0000313" key="9">
    <source>
        <dbReference type="Proteomes" id="UP000000270"/>
    </source>
</evidence>
<feature type="region of interest" description="Disordered" evidence="5">
    <location>
        <begin position="36"/>
        <end position="56"/>
    </location>
</feature>
<dbReference type="FunFam" id="1.25.40.340:FF:000002">
    <property type="entry name" value="Dihydroxyacetone kinase, L subunit"/>
    <property type="match status" value="1"/>
</dbReference>
<sequence length="610" mass="62626">MLHNAALQQRAALAPLRAEGFTPKRLCRQRFPKRRWTDVQADPASRGADAKAPEDTPMKHFFNRRESIVTEALDGLLRTAGPGKLARLDAYPGIKVIVRADWDKAKVAVISGGGAGHEPSHAGFVGRGMLTAAVSGEIFASPSVEAVLTAIRAVTGEPGCLLVVKNYTGDRLNFGLAAEKARVEGFKVEMVIVGDDIALPDIAQPRGVAGTLFVHKIAGHAAESGASLAEVTATAQAAARDIVSLGMSLSTCSIPGQAHEERLGEAEAELGLGIHGEPGVERIAVQSADALIATMTERLAARLDVAAPHALLINNLGAVPPLEMSLIADAVLTSPLAHHVKLVIGPRALMTALNMNGFSLSLIKLDAAREAALRAPVEPTSWVEPVETHDIVVLPAPKGADDAQAASASSNATVERVLGAVCAHLAAQEAELNRLDARIGDGDTGTTFATAARAVSARIPHLPQADLSATFAEIGHILGTDMGGSSGVLMSIFFTAAAKALGEGSDVPTALRAGLERVTFYGGATPGARTLVDALEPGLRALGSDGIAAAARAARAGADATAGMAKARAGRAAYLSSQDLTGLPDPGAVAVAGIFEVVAAEWADGVSKAS</sequence>
<feature type="domain" description="DhaK" evidence="7">
    <location>
        <begin position="64"/>
        <end position="382"/>
    </location>
</feature>
<dbReference type="GO" id="GO:0019563">
    <property type="term" value="P:glycerol catabolic process"/>
    <property type="evidence" value="ECO:0007669"/>
    <property type="project" value="TreeGrafter"/>
</dbReference>
<keyword evidence="4" id="KW-0067">ATP-binding</keyword>
<keyword evidence="9" id="KW-1185">Reference proteome</keyword>
<dbReference type="HOGENOM" id="CLU_017054_6_2_5"/>
<dbReference type="Pfam" id="PF02734">
    <property type="entry name" value="Dak2"/>
    <property type="match status" value="1"/>
</dbReference>
<gene>
    <name evidence="8" type="ordered locus">AZC_4706</name>
</gene>
<dbReference type="Proteomes" id="UP000000270">
    <property type="component" value="Chromosome"/>
</dbReference>
<dbReference type="eggNOG" id="COG2376">
    <property type="taxonomic scope" value="Bacteria"/>
</dbReference>
<keyword evidence="3 8" id="KW-0418">Kinase</keyword>
<dbReference type="InterPro" id="IPR004007">
    <property type="entry name" value="DhaL_dom"/>
</dbReference>
<reference evidence="8 9" key="5">
    <citation type="journal article" date="2010" name="Appl. Environ. Microbiol.">
        <title>phrR-like gene praR of Azorhizobium caulinodans ORS571 is essential for symbiosis with Sesbania rostrata and is involved in expression of reb genes.</title>
        <authorList>
            <person name="Akiba N."/>
            <person name="Aono T."/>
            <person name="Toyazaki H."/>
            <person name="Sato S."/>
            <person name="Oyaizu H."/>
        </authorList>
    </citation>
    <scope>NUCLEOTIDE SEQUENCE [LARGE SCALE GENOMIC DNA]</scope>
    <source>
        <strain evidence="9">ATCC 43989 / DSM 5975 / JCM 20966 / LMG 6465 / NBRC 14845 / NCIMB 13405 / ORS 571</strain>
    </source>
</reference>
<dbReference type="PROSITE" id="PS51480">
    <property type="entry name" value="DHAL"/>
    <property type="match status" value="1"/>
</dbReference>
<dbReference type="FunFam" id="3.40.50.10440:FF:000001">
    <property type="entry name" value="Dihydroxyacetone kinase, DhaK subunit"/>
    <property type="match status" value="1"/>
</dbReference>
<evidence type="ECO:0000259" key="6">
    <source>
        <dbReference type="PROSITE" id="PS51480"/>
    </source>
</evidence>
<organism evidence="8 9">
    <name type="scientific">Azorhizobium caulinodans (strain ATCC 43989 / DSM 5975 / JCM 20966 / LMG 6465 / NBRC 14845 / NCIMB 13405 / ORS 571)</name>
    <dbReference type="NCBI Taxonomy" id="438753"/>
    <lineage>
        <taxon>Bacteria</taxon>
        <taxon>Pseudomonadati</taxon>
        <taxon>Pseudomonadota</taxon>
        <taxon>Alphaproteobacteria</taxon>
        <taxon>Hyphomicrobiales</taxon>
        <taxon>Xanthobacteraceae</taxon>
        <taxon>Azorhizobium</taxon>
    </lineage>
</organism>
<accession>A8I259</accession>
<dbReference type="PANTHER" id="PTHR28629">
    <property type="entry name" value="TRIOKINASE/FMN CYCLASE"/>
    <property type="match status" value="1"/>
</dbReference>
<evidence type="ECO:0000256" key="5">
    <source>
        <dbReference type="SAM" id="MobiDB-lite"/>
    </source>
</evidence>
<dbReference type="SMART" id="SM01120">
    <property type="entry name" value="Dak2"/>
    <property type="match status" value="1"/>
</dbReference>
<dbReference type="AlphaFoldDB" id="A8I259"/>
<dbReference type="GO" id="GO:0004371">
    <property type="term" value="F:glycerone kinase activity"/>
    <property type="evidence" value="ECO:0007669"/>
    <property type="project" value="InterPro"/>
</dbReference>
<dbReference type="Gene3D" id="3.40.50.10440">
    <property type="entry name" value="Dihydroxyacetone kinase, domain 1"/>
    <property type="match status" value="1"/>
</dbReference>
<dbReference type="SUPFAM" id="SSF101473">
    <property type="entry name" value="DhaL-like"/>
    <property type="match status" value="1"/>
</dbReference>
<reference evidence="9" key="2">
    <citation type="submission" date="2007-04" db="EMBL/GenBank/DDBJ databases">
        <title>Complete genome sequence of the nitrogen-fixing bacterium Azorhizobium caulinodans ORS571.</title>
        <authorList>
            <person name="Lee K.B."/>
            <person name="Backer P.D."/>
            <person name="Aono T."/>
            <person name="Liu C.T."/>
            <person name="Suzuki S."/>
            <person name="Suzuki T."/>
            <person name="Kaneko T."/>
            <person name="Yamada M."/>
            <person name="Tabata S."/>
            <person name="Kupfer D.M."/>
            <person name="Najar F.Z."/>
            <person name="Wiley G.B."/>
            <person name="Roe B."/>
            <person name="Binnewies T."/>
            <person name="Ussery D."/>
            <person name="Vereecke D."/>
            <person name="Gevers D."/>
            <person name="Holsters M."/>
            <person name="Oyaizu H."/>
        </authorList>
    </citation>
    <scope>NUCLEOTIDE SEQUENCE [LARGE SCALE GENOMIC DNA]</scope>
    <source>
        <strain evidence="9">ATCC 43989 / DSM 5975 / JCM 20966 / LMG 6465 / NBRC 14845 / NCIMB 13405 / ORS 571</strain>
    </source>
</reference>
<dbReference type="EMBL" id="AP009384">
    <property type="protein sequence ID" value="BAF90704.1"/>
    <property type="molecule type" value="Genomic_DNA"/>
</dbReference>
<feature type="domain" description="DhaL" evidence="6">
    <location>
        <begin position="412"/>
        <end position="600"/>
    </location>
</feature>
<reference evidence="8 9" key="6">
    <citation type="journal article" date="2011" name="Appl. Environ. Microbiol.">
        <title>Involvement of the azorhizobial chromosome partition gene (parA) in the onset of bacteroid differentiation during Sesbania rostrata stem nodule development.</title>
        <authorList>
            <person name="Liu CT."/>
            <person name="Lee KB."/>
            <person name="Wang YS."/>
            <person name="Peng MH."/>
            <person name="Lee KT."/>
            <person name="Suzuki S."/>
            <person name="Suzuki T."/>
            <person name="Oyaizu H."/>
        </authorList>
    </citation>
    <scope>NUCLEOTIDE SEQUENCE [LARGE SCALE GENOMIC DNA]</scope>
    <source>
        <strain evidence="9">ATCC 43989 / DSM 5975 / JCM 20966 / LMG 6465 / NBRC 14845 / NCIMB 13405 / ORS 571</strain>
    </source>
</reference>
<dbReference type="PANTHER" id="PTHR28629:SF4">
    <property type="entry name" value="TRIOKINASE_FMN CYCLASE"/>
    <property type="match status" value="1"/>
</dbReference>
<dbReference type="Gene3D" id="1.25.40.340">
    <property type="match status" value="1"/>
</dbReference>
<evidence type="ECO:0000313" key="8">
    <source>
        <dbReference type="EMBL" id="BAF90704.1"/>
    </source>
</evidence>
<dbReference type="GO" id="GO:0005524">
    <property type="term" value="F:ATP binding"/>
    <property type="evidence" value="ECO:0007669"/>
    <property type="project" value="UniProtKB-KW"/>
</dbReference>
<evidence type="ECO:0000256" key="4">
    <source>
        <dbReference type="ARBA" id="ARBA00022840"/>
    </source>
</evidence>
<evidence type="ECO:0000256" key="1">
    <source>
        <dbReference type="ARBA" id="ARBA00022679"/>
    </source>
</evidence>
<keyword evidence="2" id="KW-0547">Nucleotide-binding</keyword>
<dbReference type="InterPro" id="IPR004006">
    <property type="entry name" value="DhaK_dom"/>
</dbReference>
<reference evidence="8 9" key="3">
    <citation type="journal article" date="2008" name="BMC Genomics">
        <title>The genome of the versatile nitrogen fixer Azorhizobium caulinodans ORS571.</title>
        <authorList>
            <person name="Lee KB."/>
            <person name="Backer P.D."/>
            <person name="Aono T."/>
            <person name="Liu CT."/>
            <person name="Suzuki S."/>
            <person name="Suzuki T."/>
            <person name="Kaneko T."/>
            <person name="Yamada M."/>
            <person name="Tabata S."/>
            <person name="Kupfer D.M."/>
            <person name="Najar F.Z."/>
            <person name="Wiley G.B."/>
            <person name="Roe B."/>
            <person name="Binnewies T.T."/>
            <person name="Ussery D.W."/>
            <person name="D'Haeze W."/>
            <person name="Herder J.D."/>
            <person name="Gevers D."/>
            <person name="Vereecke D."/>
            <person name="Holsters M."/>
            <person name="Oyaizu H."/>
        </authorList>
    </citation>
    <scope>NUCLEOTIDE SEQUENCE [LARGE SCALE GENOMIC DNA]</scope>
    <source>
        <strain evidence="9">ATCC 43989 / DSM 5975 / JCM 20966 / LMG 6465 / NBRC 14845 / NCIMB 13405 / ORS 571</strain>
    </source>
</reference>
<evidence type="ECO:0000256" key="3">
    <source>
        <dbReference type="ARBA" id="ARBA00022777"/>
    </source>
</evidence>
<dbReference type="PROSITE" id="PS51481">
    <property type="entry name" value="DHAK"/>
    <property type="match status" value="1"/>
</dbReference>
<dbReference type="SUPFAM" id="SSF82549">
    <property type="entry name" value="DAK1/DegV-like"/>
    <property type="match status" value="1"/>
</dbReference>
<keyword evidence="1" id="KW-0808">Transferase</keyword>